<dbReference type="PhylomeDB" id="A0A060T2I6"/>
<gene>
    <name evidence="7" type="ORF">GNLVRS02_ARAD1C32406g</name>
</gene>
<keyword evidence="4 6" id="KW-1133">Transmembrane helix</keyword>
<evidence type="ECO:0000256" key="3">
    <source>
        <dbReference type="ARBA" id="ARBA00022692"/>
    </source>
</evidence>
<dbReference type="EMBL" id="HG937693">
    <property type="protein sequence ID" value="CDP35310.1"/>
    <property type="molecule type" value="Genomic_DNA"/>
</dbReference>
<reference evidence="7" key="2">
    <citation type="submission" date="2014-06" db="EMBL/GenBank/DDBJ databases">
        <title>The complete genome of Blastobotrys (Arxula) adeninivorans LS3 - a yeast of biotechnological interest.</title>
        <authorList>
            <person name="Kunze G."/>
            <person name="Gaillardin C."/>
            <person name="Czernicka M."/>
            <person name="Durrens P."/>
            <person name="Martin T."/>
            <person name="Boer E."/>
            <person name="Gabaldon T."/>
            <person name="Cruz J."/>
            <person name="Talla E."/>
            <person name="Marck C."/>
            <person name="Goffeau A."/>
            <person name="Barbe V."/>
            <person name="Baret P."/>
            <person name="Baronian K."/>
            <person name="Beier S."/>
            <person name="Bleykasten C."/>
            <person name="Bode R."/>
            <person name="Casaregola S."/>
            <person name="Despons L."/>
            <person name="Fairhead C."/>
            <person name="Giersberg M."/>
            <person name="Gierski P."/>
            <person name="Hahnel U."/>
            <person name="Hartmann A."/>
            <person name="Jankowska D."/>
            <person name="Jubin C."/>
            <person name="Jung P."/>
            <person name="Lafontaine I."/>
            <person name="Leh-Louis V."/>
            <person name="Lemaire M."/>
            <person name="Marcet-Houben M."/>
            <person name="Mascher M."/>
            <person name="Morel G."/>
            <person name="Richard G.-F."/>
            <person name="Riechen J."/>
            <person name="Sacerdot C."/>
            <person name="Sarkar A."/>
            <person name="Savel G."/>
            <person name="Schacherer J."/>
            <person name="Sherman D."/>
            <person name="Straub M.-L."/>
            <person name="Stein N."/>
            <person name="Thierry A."/>
            <person name="Trautwein-Schult A."/>
            <person name="Westhof E."/>
            <person name="Worch S."/>
            <person name="Dujon B."/>
            <person name="Souciet J.-L."/>
            <person name="Wincker P."/>
            <person name="Scholz U."/>
            <person name="Neuveglise N."/>
        </authorList>
    </citation>
    <scope>NUCLEOTIDE SEQUENCE</scope>
    <source>
        <strain evidence="7">LS3</strain>
    </source>
</reference>
<dbReference type="PANTHER" id="PTHR11266:SF80">
    <property type="entry name" value="PEROXISOMAL MEMBRANE PROTEIN 2"/>
    <property type="match status" value="1"/>
</dbReference>
<organism evidence="7">
    <name type="scientific">Blastobotrys adeninivorans</name>
    <name type="common">Yeast</name>
    <name type="synonym">Arxula adeninivorans</name>
    <dbReference type="NCBI Taxonomy" id="409370"/>
    <lineage>
        <taxon>Eukaryota</taxon>
        <taxon>Fungi</taxon>
        <taxon>Dikarya</taxon>
        <taxon>Ascomycota</taxon>
        <taxon>Saccharomycotina</taxon>
        <taxon>Dipodascomycetes</taxon>
        <taxon>Dipodascales</taxon>
        <taxon>Trichomonascaceae</taxon>
        <taxon>Blastobotrys</taxon>
    </lineage>
</organism>
<evidence type="ECO:0000313" key="7">
    <source>
        <dbReference type="EMBL" id="CDP35310.1"/>
    </source>
</evidence>
<dbReference type="Pfam" id="PF04117">
    <property type="entry name" value="Mpv17_PMP22"/>
    <property type="match status" value="1"/>
</dbReference>
<accession>A0A060T2I6</accession>
<comment type="similarity">
    <text evidence="2 6">Belongs to the peroxisomal membrane protein PXMP2/4 family.</text>
</comment>
<dbReference type="GO" id="GO:0005778">
    <property type="term" value="C:peroxisomal membrane"/>
    <property type="evidence" value="ECO:0007669"/>
    <property type="project" value="TreeGrafter"/>
</dbReference>
<keyword evidence="3 6" id="KW-0812">Transmembrane</keyword>
<evidence type="ECO:0000256" key="6">
    <source>
        <dbReference type="RuleBase" id="RU363053"/>
    </source>
</evidence>
<feature type="transmembrane region" description="Helical" evidence="6">
    <location>
        <begin position="41"/>
        <end position="63"/>
    </location>
</feature>
<sequence>MSQDDQSDDVELGKLYAPQGDHKARRGSVYKRGSRPLNRSIIVVLLSSLAVQATIMYLVVHFYEDLYGRSPYGSAALVSGALSGISQGVVQTLVLRRPNLAKLLKFYVWGVIVGLWTKFWTDQLTSLSHHAIVKIICDQVVGNPFSTFLFISFSGYWDGVNVDNYLNSMYFRTLRSSYIIWPIASTINFFYLPLEYMVPFNACVTLVWNIILGISTS</sequence>
<dbReference type="InterPro" id="IPR007248">
    <property type="entry name" value="Mpv17_PMP22"/>
</dbReference>
<evidence type="ECO:0000256" key="2">
    <source>
        <dbReference type="ARBA" id="ARBA00006824"/>
    </source>
</evidence>
<feature type="transmembrane region" description="Helical" evidence="6">
    <location>
        <begin position="75"/>
        <end position="95"/>
    </location>
</feature>
<proteinExistence type="inferred from homology"/>
<feature type="transmembrane region" description="Helical" evidence="6">
    <location>
        <begin position="176"/>
        <end position="192"/>
    </location>
</feature>
<evidence type="ECO:0000256" key="4">
    <source>
        <dbReference type="ARBA" id="ARBA00022989"/>
    </source>
</evidence>
<protein>
    <submittedName>
        <fullName evidence="7">ARAD1C32406p</fullName>
    </submittedName>
</protein>
<reference evidence="7" key="1">
    <citation type="submission" date="2014-02" db="EMBL/GenBank/DDBJ databases">
        <authorList>
            <person name="Genoscope - CEA"/>
        </authorList>
    </citation>
    <scope>NUCLEOTIDE SEQUENCE</scope>
    <source>
        <strain evidence="7">LS3</strain>
    </source>
</reference>
<name>A0A060T2I6_BLAAD</name>
<dbReference type="PANTHER" id="PTHR11266">
    <property type="entry name" value="PEROXISOMAL MEMBRANE PROTEIN 2, PXMP2 MPV17"/>
    <property type="match status" value="1"/>
</dbReference>
<keyword evidence="5 6" id="KW-0472">Membrane</keyword>
<evidence type="ECO:0000256" key="5">
    <source>
        <dbReference type="ARBA" id="ARBA00023136"/>
    </source>
</evidence>
<dbReference type="AlphaFoldDB" id="A0A060T2I6"/>
<comment type="subcellular location">
    <subcellularLocation>
        <location evidence="1">Membrane</location>
        <topology evidence="1">Multi-pass membrane protein</topology>
    </subcellularLocation>
</comment>
<evidence type="ECO:0000256" key="1">
    <source>
        <dbReference type="ARBA" id="ARBA00004141"/>
    </source>
</evidence>